<dbReference type="Proteomes" id="UP000639006">
    <property type="component" value="Unassembled WGS sequence"/>
</dbReference>
<evidence type="ECO:0000313" key="1">
    <source>
        <dbReference type="EMBL" id="CAD6493628.1"/>
    </source>
</evidence>
<sequence>MRDDSLKDDYVARYYDYSPDLVKVMAKNPALAYDAASLIVKHSPVVEHNVKGIKDEKVITRGDVEELVSFADRLKRSVLANREKIGAGRCQEIVKLLDEFKQQVEASLGKTFSEALRDSVYYKSKGVTELNVTPAVVVQGYDFVNGDTTGDTTGKRKV</sequence>
<protein>
    <submittedName>
        <fullName evidence="1">Uncharacterized protein</fullName>
    </submittedName>
</protein>
<dbReference type="EMBL" id="CAJHIQ010000040">
    <property type="protein sequence ID" value="CAD6493628.1"/>
    <property type="molecule type" value="Genomic_DNA"/>
</dbReference>
<name>A0A811TD11_9EURY</name>
<reference evidence="1" key="1">
    <citation type="submission" date="2020-10" db="EMBL/GenBank/DDBJ databases">
        <authorList>
            <person name="Hahn C.J."/>
            <person name="Laso-Perez R."/>
            <person name="Vulcano F."/>
            <person name="Vaziourakis K.-M."/>
            <person name="Stokke R."/>
            <person name="Steen I.H."/>
            <person name="Teske A."/>
            <person name="Boetius A."/>
            <person name="Liebeke M."/>
            <person name="Amann R."/>
            <person name="Knittel K."/>
        </authorList>
    </citation>
    <scope>NUCLEOTIDE SEQUENCE</scope>
    <source>
        <strain evidence="1">Gfbio:e3339647-f889-4370-9287-4fb5cb688e4c:AG392M11_GoMArc1</strain>
    </source>
</reference>
<organism evidence="1 2">
    <name type="scientific">Candidatus Argoarchaeum ethanivorans</name>
    <dbReference type="NCBI Taxonomy" id="2608793"/>
    <lineage>
        <taxon>Archaea</taxon>
        <taxon>Methanobacteriati</taxon>
        <taxon>Methanobacteriota</taxon>
        <taxon>Stenosarchaea group</taxon>
        <taxon>Methanomicrobia</taxon>
        <taxon>Methanosarcinales</taxon>
        <taxon>Methanosarcinales incertae sedis</taxon>
        <taxon>GOM Arc I cluster</taxon>
        <taxon>Candidatus Argoarchaeum</taxon>
    </lineage>
</organism>
<comment type="caution">
    <text evidence="1">The sequence shown here is derived from an EMBL/GenBank/DDBJ whole genome shotgun (WGS) entry which is preliminary data.</text>
</comment>
<accession>A0A811TD11</accession>
<gene>
    <name evidence="1" type="ORF">DIAAKJNI_00527</name>
</gene>
<proteinExistence type="predicted"/>
<dbReference type="AlphaFoldDB" id="A0A811TD11"/>
<evidence type="ECO:0000313" key="2">
    <source>
        <dbReference type="Proteomes" id="UP000639006"/>
    </source>
</evidence>